<evidence type="ECO:0000313" key="4">
    <source>
        <dbReference type="EMBL" id="KAK8732181.1"/>
    </source>
</evidence>
<dbReference type="PANTHER" id="PTHR14208">
    <property type="entry name" value="BASIC LEUCINE ZIPPER AND W2 DOMAIN-CONTAINING PROTEIN"/>
    <property type="match status" value="1"/>
</dbReference>
<dbReference type="PANTHER" id="PTHR14208:SF2">
    <property type="entry name" value="PROTEIN KRASAVIETZ"/>
    <property type="match status" value="1"/>
</dbReference>
<dbReference type="GO" id="GO:0006417">
    <property type="term" value="P:regulation of translation"/>
    <property type="evidence" value="ECO:0007669"/>
    <property type="project" value="UniProtKB-ARBA"/>
</dbReference>
<feature type="transmembrane region" description="Helical" evidence="2">
    <location>
        <begin position="13"/>
        <end position="34"/>
    </location>
</feature>
<dbReference type="Pfam" id="PF25504">
    <property type="entry name" value="HEAT_5MP1_2"/>
    <property type="match status" value="1"/>
</dbReference>
<sequence length="486" mass="55343">PPLTLPRVVQPQLVIRFSFFSFVYFLALNIMSWYPNETGCKNLVTKQGEPPGDTKKEVVCCMTTKAEKPTLQGQRIKTRKRDEKAKYDPVGFRDAILQGLIDAGSDLEAVNKYLDQAGSKLKYRTYGETLFDILIAGGILTPGGGISEDGIDSGPVRTNMCVFGAPDDSYETLRGYAVVFTRLMRRYKYLEKMFYEEMKKVLVYLKGFGEGDRIRLARCVAIWTSDSLLDPKVLATLLQDHLVKDGLAADFICEVLLTAKNLKDLNTVRSLLRKAGLDSRLMEFLQANKRTDENFKNLFQQKGLEEILGIYKNLEKETSLKELQIYLSQQVNEGASVKDIIVGVQEIAKKNSIQEPQIVSAIWSSVMDAVEWNKKEELVADQALKHLRVYAPLFAANTKTDRAELTLLVKVQEFCYDNMNFMKVFQKIVILFYKSEVLSEEVILKWYKDGHATKGKSIFLDQLKKFVEWLQNAEEESEESGEEEED</sequence>
<dbReference type="FunFam" id="1.25.40.180:FF:000006">
    <property type="entry name" value="Basic leucine zipper and W2 domain-containing protein 1"/>
    <property type="match status" value="1"/>
</dbReference>
<dbReference type="Pfam" id="PF02020">
    <property type="entry name" value="W2"/>
    <property type="match status" value="1"/>
</dbReference>
<dbReference type="Proteomes" id="UP001445076">
    <property type="component" value="Unassembled WGS sequence"/>
</dbReference>
<keyword evidence="2" id="KW-1133">Transmembrane helix</keyword>
<organism evidence="4 5">
    <name type="scientific">Cherax quadricarinatus</name>
    <name type="common">Australian red claw crayfish</name>
    <dbReference type="NCBI Taxonomy" id="27406"/>
    <lineage>
        <taxon>Eukaryota</taxon>
        <taxon>Metazoa</taxon>
        <taxon>Ecdysozoa</taxon>
        <taxon>Arthropoda</taxon>
        <taxon>Crustacea</taxon>
        <taxon>Multicrustacea</taxon>
        <taxon>Malacostraca</taxon>
        <taxon>Eumalacostraca</taxon>
        <taxon>Eucarida</taxon>
        <taxon>Decapoda</taxon>
        <taxon>Pleocyemata</taxon>
        <taxon>Astacidea</taxon>
        <taxon>Parastacoidea</taxon>
        <taxon>Parastacidae</taxon>
        <taxon>Cherax</taxon>
    </lineage>
</organism>
<evidence type="ECO:0000256" key="2">
    <source>
        <dbReference type="SAM" id="Phobius"/>
    </source>
</evidence>
<dbReference type="AlphaFoldDB" id="A0AAW0WXM1"/>
<dbReference type="InterPro" id="IPR043510">
    <property type="entry name" value="W2_5MP1/2"/>
</dbReference>
<feature type="non-terminal residue" evidence="4">
    <location>
        <position position="1"/>
    </location>
</feature>
<dbReference type="PROSITE" id="PS51363">
    <property type="entry name" value="W2"/>
    <property type="match status" value="1"/>
</dbReference>
<evidence type="ECO:0000256" key="1">
    <source>
        <dbReference type="ARBA" id="ARBA00008151"/>
    </source>
</evidence>
<reference evidence="4 5" key="1">
    <citation type="journal article" date="2024" name="BMC Genomics">
        <title>Genome assembly of redclaw crayfish (Cherax quadricarinatus) provides insights into its immune adaptation and hypoxia tolerance.</title>
        <authorList>
            <person name="Liu Z."/>
            <person name="Zheng J."/>
            <person name="Li H."/>
            <person name="Fang K."/>
            <person name="Wang S."/>
            <person name="He J."/>
            <person name="Zhou D."/>
            <person name="Weng S."/>
            <person name="Chi M."/>
            <person name="Gu Z."/>
            <person name="He J."/>
            <person name="Li F."/>
            <person name="Wang M."/>
        </authorList>
    </citation>
    <scope>NUCLEOTIDE SEQUENCE [LARGE SCALE GENOMIC DNA]</scope>
    <source>
        <strain evidence="4">ZL_2023a</strain>
    </source>
</reference>
<dbReference type="Gene3D" id="1.25.40.180">
    <property type="match status" value="2"/>
</dbReference>
<dbReference type="CDD" id="cd11560">
    <property type="entry name" value="W2_eIF5C_like"/>
    <property type="match status" value="1"/>
</dbReference>
<keyword evidence="2" id="KW-0472">Membrane</keyword>
<dbReference type="GO" id="GO:0016020">
    <property type="term" value="C:membrane"/>
    <property type="evidence" value="ECO:0007669"/>
    <property type="project" value="TreeGrafter"/>
</dbReference>
<accession>A0AAW0WXM1</accession>
<keyword evidence="2" id="KW-0812">Transmembrane</keyword>
<comment type="caution">
    <text evidence="4">The sequence shown here is derived from an EMBL/GenBank/DDBJ whole genome shotgun (WGS) entry which is preliminary data.</text>
</comment>
<gene>
    <name evidence="4" type="ORF">OTU49_007223</name>
</gene>
<dbReference type="InterPro" id="IPR057397">
    <property type="entry name" value="HEAT_5MP1_2"/>
</dbReference>
<comment type="similarity">
    <text evidence="1">Belongs to the BZW family.</text>
</comment>
<dbReference type="GO" id="GO:0005737">
    <property type="term" value="C:cytoplasm"/>
    <property type="evidence" value="ECO:0007669"/>
    <property type="project" value="UniProtKB-ARBA"/>
</dbReference>
<dbReference type="InterPro" id="IPR051245">
    <property type="entry name" value="eIF5-mimic_regulator"/>
</dbReference>
<proteinExistence type="inferred from homology"/>
<name>A0AAW0WXM1_CHEQU</name>
<dbReference type="SMART" id="SM00515">
    <property type="entry name" value="eIF5C"/>
    <property type="match status" value="1"/>
</dbReference>
<dbReference type="SUPFAM" id="SSF48371">
    <property type="entry name" value="ARM repeat"/>
    <property type="match status" value="1"/>
</dbReference>
<keyword evidence="5" id="KW-1185">Reference proteome</keyword>
<dbReference type="InterPro" id="IPR016024">
    <property type="entry name" value="ARM-type_fold"/>
</dbReference>
<dbReference type="EMBL" id="JARKIK010000058">
    <property type="protein sequence ID" value="KAK8732181.1"/>
    <property type="molecule type" value="Genomic_DNA"/>
</dbReference>
<evidence type="ECO:0000313" key="5">
    <source>
        <dbReference type="Proteomes" id="UP001445076"/>
    </source>
</evidence>
<feature type="domain" description="W2" evidence="3">
    <location>
        <begin position="313"/>
        <end position="480"/>
    </location>
</feature>
<protein>
    <recommendedName>
        <fullName evidence="3">W2 domain-containing protein</fullName>
    </recommendedName>
</protein>
<evidence type="ECO:0000259" key="3">
    <source>
        <dbReference type="PROSITE" id="PS51363"/>
    </source>
</evidence>
<dbReference type="InterPro" id="IPR003307">
    <property type="entry name" value="W2_domain"/>
</dbReference>